<keyword evidence="2" id="KW-1185">Reference proteome</keyword>
<dbReference type="EMBL" id="JARVKM010000051">
    <property type="protein sequence ID" value="KAK9773408.1"/>
    <property type="molecule type" value="Genomic_DNA"/>
</dbReference>
<organism evidence="1 2">
    <name type="scientific">Seiridium cardinale</name>
    <dbReference type="NCBI Taxonomy" id="138064"/>
    <lineage>
        <taxon>Eukaryota</taxon>
        <taxon>Fungi</taxon>
        <taxon>Dikarya</taxon>
        <taxon>Ascomycota</taxon>
        <taxon>Pezizomycotina</taxon>
        <taxon>Sordariomycetes</taxon>
        <taxon>Xylariomycetidae</taxon>
        <taxon>Amphisphaeriales</taxon>
        <taxon>Sporocadaceae</taxon>
        <taxon>Seiridium</taxon>
    </lineage>
</organism>
<accession>A0ABR2XHW1</accession>
<name>A0ABR2XHW1_9PEZI</name>
<dbReference type="Proteomes" id="UP001465668">
    <property type="component" value="Unassembled WGS sequence"/>
</dbReference>
<protein>
    <submittedName>
        <fullName evidence="1">Uncharacterized protein</fullName>
    </submittedName>
</protein>
<proteinExistence type="predicted"/>
<evidence type="ECO:0000313" key="2">
    <source>
        <dbReference type="Proteomes" id="UP001465668"/>
    </source>
</evidence>
<sequence>MSEFTILERALTAFQKFYGILSNVEWLLSRRAEGHETRDGVNSEAETSLFNGALDSFIDIFADMCSRIEKHVKQVKKNEIIGQVDAIRFVQVGAFRVWDGRLQGLMFYHRQQDVPVKHILLDGPYFRELLEKELGGEGIAGSISPQKLRGTVKSLRRLFSAGPSR</sequence>
<evidence type="ECO:0000313" key="1">
    <source>
        <dbReference type="EMBL" id="KAK9773408.1"/>
    </source>
</evidence>
<comment type="caution">
    <text evidence="1">The sequence shown here is derived from an EMBL/GenBank/DDBJ whole genome shotgun (WGS) entry which is preliminary data.</text>
</comment>
<reference evidence="1 2" key="1">
    <citation type="submission" date="2024-02" db="EMBL/GenBank/DDBJ databases">
        <title>First draft genome assembly of two strains of Seiridium cardinale.</title>
        <authorList>
            <person name="Emiliani G."/>
            <person name="Scali E."/>
        </authorList>
    </citation>
    <scope>NUCLEOTIDE SEQUENCE [LARGE SCALE GENOMIC DNA]</scope>
    <source>
        <strain evidence="1 2">BM-138-000479</strain>
    </source>
</reference>
<gene>
    <name evidence="1" type="ORF">SCAR479_09941</name>
</gene>